<dbReference type="InParanoid" id="C4Y318"/>
<proteinExistence type="predicted"/>
<protein>
    <submittedName>
        <fullName evidence="2">Uncharacterized protein</fullName>
    </submittedName>
</protein>
<feature type="region of interest" description="Disordered" evidence="1">
    <location>
        <begin position="81"/>
        <end position="108"/>
    </location>
</feature>
<evidence type="ECO:0000313" key="2">
    <source>
        <dbReference type="EMBL" id="EEQ38805.1"/>
    </source>
</evidence>
<dbReference type="Proteomes" id="UP000007703">
    <property type="component" value="Unassembled WGS sequence"/>
</dbReference>
<gene>
    <name evidence="2" type="ORF">CLUG_02931</name>
</gene>
<sequence length="237" mass="26883">MAWRSSTSATPMHLERMVVRQKLRHRSISSESKIWWANRMAQRMTPKKLGAIFEASGLRSAKCWAYRSRRAFRELGCTTRKPGKMRRKNKSTNLPTMGNDGSGHEGRENSTLRAFSSRIASARFRSGSRSEPVRSAESSACWLRESEDVVKDSTLSTPTESKVLEMVEVWFKMSLTLDFKSLSWSAITRSSRSADSWLPSILASSSRSLSSMVFPYPTGSPGFWSARYLHVRPFRAQ</sequence>
<dbReference type="HOGENOM" id="CLU_1170540_0_0_1"/>
<dbReference type="KEGG" id="clu:CLUG_02931"/>
<feature type="compositionally biased region" description="Basic residues" evidence="1">
    <location>
        <begin position="81"/>
        <end position="90"/>
    </location>
</feature>
<organism evidence="2 3">
    <name type="scientific">Clavispora lusitaniae (strain ATCC 42720)</name>
    <name type="common">Yeast</name>
    <name type="synonym">Candida lusitaniae</name>
    <dbReference type="NCBI Taxonomy" id="306902"/>
    <lineage>
        <taxon>Eukaryota</taxon>
        <taxon>Fungi</taxon>
        <taxon>Dikarya</taxon>
        <taxon>Ascomycota</taxon>
        <taxon>Saccharomycotina</taxon>
        <taxon>Pichiomycetes</taxon>
        <taxon>Metschnikowiaceae</taxon>
        <taxon>Clavispora</taxon>
    </lineage>
</organism>
<dbReference type="VEuPathDB" id="FungiDB:CLUG_02931"/>
<accession>C4Y318</accession>
<reference evidence="2 3" key="1">
    <citation type="journal article" date="2009" name="Nature">
        <title>Evolution of pathogenicity and sexual reproduction in eight Candida genomes.</title>
        <authorList>
            <person name="Butler G."/>
            <person name="Rasmussen M.D."/>
            <person name="Lin M.F."/>
            <person name="Santos M.A."/>
            <person name="Sakthikumar S."/>
            <person name="Munro C.A."/>
            <person name="Rheinbay E."/>
            <person name="Grabherr M."/>
            <person name="Forche A."/>
            <person name="Reedy J.L."/>
            <person name="Agrafioti I."/>
            <person name="Arnaud M.B."/>
            <person name="Bates S."/>
            <person name="Brown A.J."/>
            <person name="Brunke S."/>
            <person name="Costanzo M.C."/>
            <person name="Fitzpatrick D.A."/>
            <person name="de Groot P.W."/>
            <person name="Harris D."/>
            <person name="Hoyer L.L."/>
            <person name="Hube B."/>
            <person name="Klis F.M."/>
            <person name="Kodira C."/>
            <person name="Lennard N."/>
            <person name="Logue M.E."/>
            <person name="Martin R."/>
            <person name="Neiman A.M."/>
            <person name="Nikolaou E."/>
            <person name="Quail M.A."/>
            <person name="Quinn J."/>
            <person name="Santos M.C."/>
            <person name="Schmitzberger F.F."/>
            <person name="Sherlock G."/>
            <person name="Shah P."/>
            <person name="Silverstein K.A."/>
            <person name="Skrzypek M.S."/>
            <person name="Soll D."/>
            <person name="Staggs R."/>
            <person name="Stansfield I."/>
            <person name="Stumpf M.P."/>
            <person name="Sudbery P.E."/>
            <person name="Srikantha T."/>
            <person name="Zeng Q."/>
            <person name="Berman J."/>
            <person name="Berriman M."/>
            <person name="Heitman J."/>
            <person name="Gow N.A."/>
            <person name="Lorenz M.C."/>
            <person name="Birren B.W."/>
            <person name="Kellis M."/>
            <person name="Cuomo C.A."/>
        </authorList>
    </citation>
    <scope>NUCLEOTIDE SEQUENCE [LARGE SCALE GENOMIC DNA]</scope>
    <source>
        <strain evidence="2 3">ATCC 42720</strain>
    </source>
</reference>
<dbReference type="AlphaFoldDB" id="C4Y318"/>
<evidence type="ECO:0000256" key="1">
    <source>
        <dbReference type="SAM" id="MobiDB-lite"/>
    </source>
</evidence>
<evidence type="ECO:0000313" key="3">
    <source>
        <dbReference type="Proteomes" id="UP000007703"/>
    </source>
</evidence>
<name>C4Y318_CLAL4</name>
<dbReference type="EMBL" id="CH408078">
    <property type="protein sequence ID" value="EEQ38805.1"/>
    <property type="molecule type" value="Genomic_DNA"/>
</dbReference>